<gene>
    <name evidence="3" type="ORF">UT78_C0007G0005</name>
</gene>
<name>A0A0G0TYZ0_9BACT</name>
<reference evidence="3 4" key="1">
    <citation type="journal article" date="2015" name="Nature">
        <title>rRNA introns, odd ribosomes, and small enigmatic genomes across a large radiation of phyla.</title>
        <authorList>
            <person name="Brown C.T."/>
            <person name="Hug L.A."/>
            <person name="Thomas B.C."/>
            <person name="Sharon I."/>
            <person name="Castelle C.J."/>
            <person name="Singh A."/>
            <person name="Wilkins M.J."/>
            <person name="Williams K.H."/>
            <person name="Banfield J.F."/>
        </authorList>
    </citation>
    <scope>NUCLEOTIDE SEQUENCE [LARGE SCALE GENOMIC DNA]</scope>
</reference>
<evidence type="ECO:0000313" key="3">
    <source>
        <dbReference type="EMBL" id="KKR43152.1"/>
    </source>
</evidence>
<dbReference type="AlphaFoldDB" id="A0A0G0TYZ0"/>
<feature type="compositionally biased region" description="Basic residues" evidence="1">
    <location>
        <begin position="55"/>
        <end position="75"/>
    </location>
</feature>
<keyword evidence="2" id="KW-0472">Membrane</keyword>
<feature type="compositionally biased region" description="Basic and acidic residues" evidence="1">
    <location>
        <begin position="83"/>
        <end position="127"/>
    </location>
</feature>
<accession>A0A0G0TYZ0</accession>
<feature type="transmembrane region" description="Helical" evidence="2">
    <location>
        <begin position="228"/>
        <end position="245"/>
    </location>
</feature>
<keyword evidence="2" id="KW-1133">Transmembrane helix</keyword>
<evidence type="ECO:0000256" key="1">
    <source>
        <dbReference type="SAM" id="MobiDB-lite"/>
    </source>
</evidence>
<feature type="compositionally biased region" description="Basic and acidic residues" evidence="1">
    <location>
        <begin position="1"/>
        <end position="10"/>
    </location>
</feature>
<keyword evidence="2" id="KW-0812">Transmembrane</keyword>
<organism evidence="3 4">
    <name type="scientific">Candidatus Nomurabacteria bacterium GW2011_GWF2_40_12</name>
    <dbReference type="NCBI Taxonomy" id="1618776"/>
    <lineage>
        <taxon>Bacteria</taxon>
        <taxon>Candidatus Nomuraibacteriota</taxon>
    </lineage>
</organism>
<sequence length="248" mass="28013">MRGDQGDLRRRPGVHRNPVQKQPGFGPGQGDEQAPVRNGELQARRQGQQRDRVSRHCLHLRPQRRRRPHQGRRRQGSGGGGGDLEKDRGTRDEGGKGFHHPPHEGRSRHGHRSPQEGDHGAAHELRSRGIRVTLRGSDRHPRVQGQRPGPGDHRSRRGRGCPRQHQEGNLQAEVESEIVRCLNEGCPSPLRFVSPRSGGRHRQVTHPRSSGEEMSIEQSLMEPFDNPVVGLFFLPFFIFCLIKFLNSI</sequence>
<dbReference type="EMBL" id="LBYC01000007">
    <property type="protein sequence ID" value="KKR43152.1"/>
    <property type="molecule type" value="Genomic_DNA"/>
</dbReference>
<evidence type="ECO:0000313" key="4">
    <source>
        <dbReference type="Proteomes" id="UP000034301"/>
    </source>
</evidence>
<feature type="region of interest" description="Disordered" evidence="1">
    <location>
        <begin position="1"/>
        <end position="171"/>
    </location>
</feature>
<evidence type="ECO:0000256" key="2">
    <source>
        <dbReference type="SAM" id="Phobius"/>
    </source>
</evidence>
<proteinExistence type="predicted"/>
<protein>
    <submittedName>
        <fullName evidence="3">Uncharacterized protein</fullName>
    </submittedName>
</protein>
<comment type="caution">
    <text evidence="3">The sequence shown here is derived from an EMBL/GenBank/DDBJ whole genome shotgun (WGS) entry which is preliminary data.</text>
</comment>
<dbReference type="Proteomes" id="UP000034301">
    <property type="component" value="Unassembled WGS sequence"/>
</dbReference>
<feature type="region of interest" description="Disordered" evidence="1">
    <location>
        <begin position="192"/>
        <end position="211"/>
    </location>
</feature>